<gene>
    <name evidence="1" type="ORF">J3U88_20970</name>
</gene>
<reference evidence="1" key="1">
    <citation type="submission" date="2021-03" db="EMBL/GenBank/DDBJ databases">
        <authorList>
            <person name="Wang G."/>
        </authorList>
    </citation>
    <scope>NUCLEOTIDE SEQUENCE</scope>
    <source>
        <strain evidence="1">KCTC 12899</strain>
    </source>
</reference>
<evidence type="ECO:0000313" key="1">
    <source>
        <dbReference type="EMBL" id="MBO1320963.1"/>
    </source>
</evidence>
<organism evidence="1 2">
    <name type="scientific">Acanthopleuribacter pedis</name>
    <dbReference type="NCBI Taxonomy" id="442870"/>
    <lineage>
        <taxon>Bacteria</taxon>
        <taxon>Pseudomonadati</taxon>
        <taxon>Acidobacteriota</taxon>
        <taxon>Holophagae</taxon>
        <taxon>Acanthopleuribacterales</taxon>
        <taxon>Acanthopleuribacteraceae</taxon>
        <taxon>Acanthopleuribacter</taxon>
    </lineage>
</organism>
<dbReference type="EMBL" id="JAFREP010000020">
    <property type="protein sequence ID" value="MBO1320963.1"/>
    <property type="molecule type" value="Genomic_DNA"/>
</dbReference>
<dbReference type="Proteomes" id="UP000664417">
    <property type="component" value="Unassembled WGS sequence"/>
</dbReference>
<sequence length="364" mass="41194">MFWCCLALLLQPPATGEIQLDVTEQTVTVTGLSDADLALLRAPAPGHEAVRVYFDRASLAERGDQPTMMGRWRVVEQRLVFQGRFPFSRGYDHLLVVQPRADQAPSTWVFSLPDLPKPPAAKFVGLFPDSDQVPENLLRWYLFFDQPMAHGYAYQNIRLEDEQGRLMGSPFVVVPEELWDPARRRLTLFLDPGRIKRGVGPHLEHGSPLQAGRAYVLVIDGTWPDRHGSPLGADVRHRFRVTEADRRSPQRADWVLNPPPAGGQTPLRVVFDEPLDREQVPRFLDVADASGTFLPGDWWVQPDGRAATFVPHRLWRTGTYALHISSRLEDWAGNHLIALFDHALEENNVGVAPHQTFTRVFRVD</sequence>
<accession>A0A8J7QM97</accession>
<name>A0A8J7QM97_9BACT</name>
<proteinExistence type="predicted"/>
<protein>
    <recommendedName>
        <fullName evidence="3">SbsA Ig-like domain-containing protein</fullName>
    </recommendedName>
</protein>
<evidence type="ECO:0000313" key="2">
    <source>
        <dbReference type="Proteomes" id="UP000664417"/>
    </source>
</evidence>
<evidence type="ECO:0008006" key="3">
    <source>
        <dbReference type="Google" id="ProtNLM"/>
    </source>
</evidence>
<dbReference type="RefSeq" id="WP_207860938.1">
    <property type="nucleotide sequence ID" value="NZ_JAFREP010000020.1"/>
</dbReference>
<keyword evidence="2" id="KW-1185">Reference proteome</keyword>
<comment type="caution">
    <text evidence="1">The sequence shown here is derived from an EMBL/GenBank/DDBJ whole genome shotgun (WGS) entry which is preliminary data.</text>
</comment>
<dbReference type="AlphaFoldDB" id="A0A8J7QM97"/>